<dbReference type="EMBL" id="JAGFBF010000002">
    <property type="protein sequence ID" value="MBO2989332.1"/>
    <property type="molecule type" value="Genomic_DNA"/>
</dbReference>
<dbReference type="Pfam" id="PF13561">
    <property type="entry name" value="adh_short_C2"/>
    <property type="match status" value="1"/>
</dbReference>
<dbReference type="GO" id="GO:0016614">
    <property type="term" value="F:oxidoreductase activity, acting on CH-OH group of donors"/>
    <property type="evidence" value="ECO:0007669"/>
    <property type="project" value="UniProtKB-ARBA"/>
</dbReference>
<evidence type="ECO:0000256" key="2">
    <source>
        <dbReference type="ARBA" id="ARBA00023002"/>
    </source>
</evidence>
<dbReference type="AlphaFoldDB" id="A0A939QCL8"/>
<dbReference type="InterPro" id="IPR002347">
    <property type="entry name" value="SDR_fam"/>
</dbReference>
<name>A0A939QCL8_9MICO</name>
<keyword evidence="5" id="KW-1185">Reference proteome</keyword>
<evidence type="ECO:0000313" key="4">
    <source>
        <dbReference type="EMBL" id="MBO2989332.1"/>
    </source>
</evidence>
<reference evidence="4" key="1">
    <citation type="submission" date="2021-03" db="EMBL/GenBank/DDBJ databases">
        <title>Leucobacter chromiisoli sp. nov., isolated from chromium-containing soil of chemical plant.</title>
        <authorList>
            <person name="Xu Z."/>
        </authorList>
    </citation>
    <scope>NUCLEOTIDE SEQUENCE</scope>
    <source>
        <strain evidence="4">K 70/01</strain>
    </source>
</reference>
<comment type="caution">
    <text evidence="4">The sequence shown here is derived from an EMBL/GenBank/DDBJ whole genome shotgun (WGS) entry which is preliminary data.</text>
</comment>
<gene>
    <name evidence="4" type="ORF">J4H85_04885</name>
</gene>
<dbReference type="SUPFAM" id="SSF51735">
    <property type="entry name" value="NAD(P)-binding Rossmann-fold domains"/>
    <property type="match status" value="1"/>
</dbReference>
<dbReference type="RefSeq" id="WP_208237458.1">
    <property type="nucleotide sequence ID" value="NZ_BAAAQU010000001.1"/>
</dbReference>
<feature type="region of interest" description="Disordered" evidence="3">
    <location>
        <begin position="1"/>
        <end position="49"/>
    </location>
</feature>
<proteinExistence type="inferred from homology"/>
<feature type="compositionally biased region" description="Basic and acidic residues" evidence="3">
    <location>
        <begin position="28"/>
        <end position="41"/>
    </location>
</feature>
<dbReference type="Proteomes" id="UP000668403">
    <property type="component" value="Unassembled WGS sequence"/>
</dbReference>
<dbReference type="PANTHER" id="PTHR48107:SF16">
    <property type="entry name" value="NADPH-DEPENDENT ALDEHYDE REDUCTASE 1, CHLOROPLASTIC"/>
    <property type="match status" value="1"/>
</dbReference>
<comment type="similarity">
    <text evidence="1">Belongs to the short-chain dehydrogenases/reductases (SDR) family.</text>
</comment>
<evidence type="ECO:0000256" key="3">
    <source>
        <dbReference type="SAM" id="MobiDB-lite"/>
    </source>
</evidence>
<keyword evidence="2" id="KW-0560">Oxidoreductase</keyword>
<sequence length="297" mass="31535">MTDQLTFQNPVTRFPSVTPPKQHQPEPGLDRDLEPQTDRGQHSYRGTGRLEGRKALITGADSGIGAAVAIAFAREGADVALSYLPDEEPDAQEIKSIIEASGRRAFLFPGDLSDSAFCTQLVADAVAALGGLDALVNNAGRQIAVERFEDLSEDQWAHTFETNIHAIYRVSHAAVPHMPAGSTIVNSTSIQAYQPSPHLLDYASTKAAINNFTKGLGQALAQQGIRVNGVAPGPIWTPLQVSDGQPKDALPEFGKDTPLGRAGQPTELAPAYVFLTSPESSYVIGETLNVNGGTPSP</sequence>
<feature type="compositionally biased region" description="Polar residues" evidence="3">
    <location>
        <begin position="1"/>
        <end position="11"/>
    </location>
</feature>
<evidence type="ECO:0000256" key="1">
    <source>
        <dbReference type="ARBA" id="ARBA00006484"/>
    </source>
</evidence>
<dbReference type="PRINTS" id="PR00080">
    <property type="entry name" value="SDRFAMILY"/>
</dbReference>
<evidence type="ECO:0000313" key="5">
    <source>
        <dbReference type="Proteomes" id="UP000668403"/>
    </source>
</evidence>
<protein>
    <submittedName>
        <fullName evidence="4">SDR family oxidoreductase</fullName>
    </submittedName>
</protein>
<dbReference type="Gene3D" id="3.40.50.720">
    <property type="entry name" value="NAD(P)-binding Rossmann-like Domain"/>
    <property type="match status" value="1"/>
</dbReference>
<dbReference type="FunFam" id="3.40.50.720:FF:000097">
    <property type="entry name" value="SDR family oxidoreductase"/>
    <property type="match status" value="1"/>
</dbReference>
<accession>A0A939QCL8</accession>
<organism evidence="4 5">
    <name type="scientific">Leucobacter tardus</name>
    <dbReference type="NCBI Taxonomy" id="501483"/>
    <lineage>
        <taxon>Bacteria</taxon>
        <taxon>Bacillati</taxon>
        <taxon>Actinomycetota</taxon>
        <taxon>Actinomycetes</taxon>
        <taxon>Micrococcales</taxon>
        <taxon>Microbacteriaceae</taxon>
        <taxon>Leucobacter</taxon>
    </lineage>
</organism>
<dbReference type="InterPro" id="IPR036291">
    <property type="entry name" value="NAD(P)-bd_dom_sf"/>
</dbReference>
<dbReference type="PANTHER" id="PTHR48107">
    <property type="entry name" value="NADPH-DEPENDENT ALDEHYDE REDUCTASE-LIKE PROTEIN, CHLOROPLASTIC-RELATED"/>
    <property type="match status" value="1"/>
</dbReference>
<dbReference type="InterPro" id="IPR020904">
    <property type="entry name" value="Sc_DH/Rdtase_CS"/>
</dbReference>
<dbReference type="PROSITE" id="PS00061">
    <property type="entry name" value="ADH_SHORT"/>
    <property type="match status" value="1"/>
</dbReference>
<dbReference type="PRINTS" id="PR00081">
    <property type="entry name" value="GDHRDH"/>
</dbReference>